<dbReference type="RefSeq" id="WP_036653066.1">
    <property type="nucleotide sequence ID" value="NZ_JQCR01000002.1"/>
</dbReference>
<keyword evidence="2" id="KW-1185">Reference proteome</keyword>
<comment type="caution">
    <text evidence="1">The sequence shown here is derived from an EMBL/GenBank/DDBJ whole genome shotgun (WGS) entry which is preliminary data.</text>
</comment>
<reference evidence="1 2" key="2">
    <citation type="submission" date="2014-10" db="EMBL/GenBank/DDBJ databases">
        <title>Comparative genomics of the Paenibacillus odorifer group.</title>
        <authorList>
            <person name="Tsai Y.-C."/>
            <person name="Martin N."/>
            <person name="Korlach J."/>
            <person name="Wiedmann M."/>
        </authorList>
    </citation>
    <scope>NUCLEOTIDE SEQUENCE [LARGE SCALE GENOMIC DNA]</scope>
    <source>
        <strain evidence="1 2">DSM 18334</strain>
    </source>
</reference>
<dbReference type="Proteomes" id="UP000029734">
    <property type="component" value="Unassembled WGS sequence"/>
</dbReference>
<gene>
    <name evidence="1" type="ORF">PWYN_15665</name>
</gene>
<name>A0A098MGF1_9BACL</name>
<reference evidence="1 2" key="1">
    <citation type="submission" date="2014-08" db="EMBL/GenBank/DDBJ databases">
        <authorList>
            <person name="den Bakker H.C."/>
        </authorList>
    </citation>
    <scope>NUCLEOTIDE SEQUENCE [LARGE SCALE GENOMIC DNA]</scope>
    <source>
        <strain evidence="1 2">DSM 18334</strain>
    </source>
</reference>
<dbReference type="STRING" id="268407.PWYN_15665"/>
<dbReference type="EMBL" id="JQCR01000002">
    <property type="protein sequence ID" value="KGE20617.1"/>
    <property type="molecule type" value="Genomic_DNA"/>
</dbReference>
<evidence type="ECO:0000313" key="1">
    <source>
        <dbReference type="EMBL" id="KGE20617.1"/>
    </source>
</evidence>
<dbReference type="eggNOG" id="ENOG502ZQTC">
    <property type="taxonomic scope" value="Bacteria"/>
</dbReference>
<evidence type="ECO:0000313" key="2">
    <source>
        <dbReference type="Proteomes" id="UP000029734"/>
    </source>
</evidence>
<organism evidence="1 2">
    <name type="scientific">Paenibacillus wynnii</name>
    <dbReference type="NCBI Taxonomy" id="268407"/>
    <lineage>
        <taxon>Bacteria</taxon>
        <taxon>Bacillati</taxon>
        <taxon>Bacillota</taxon>
        <taxon>Bacilli</taxon>
        <taxon>Bacillales</taxon>
        <taxon>Paenibacillaceae</taxon>
        <taxon>Paenibacillus</taxon>
    </lineage>
</organism>
<accession>A0A098MGF1</accession>
<dbReference type="OrthoDB" id="2628572at2"/>
<dbReference type="AlphaFoldDB" id="A0A098MGF1"/>
<sequence length="71" mass="8556">MPEDFYFVYGYEKEEETALRMYRFIDGNFERYDVASKAWIPDPDQCKIFVGEDLEYEEITDEQANQIKVLI</sequence>
<protein>
    <submittedName>
        <fullName evidence="1">Uncharacterized protein</fullName>
    </submittedName>
</protein>
<proteinExistence type="predicted"/>